<accession>A0ACB9NT79</accession>
<reference evidence="2" key="1">
    <citation type="journal article" date="2023" name="Front. Plant Sci.">
        <title>Chromosomal-level genome assembly of Melastoma candidum provides insights into trichome evolution.</title>
        <authorList>
            <person name="Zhong Y."/>
            <person name="Wu W."/>
            <person name="Sun C."/>
            <person name="Zou P."/>
            <person name="Liu Y."/>
            <person name="Dai S."/>
            <person name="Zhou R."/>
        </authorList>
    </citation>
    <scope>NUCLEOTIDE SEQUENCE [LARGE SCALE GENOMIC DNA]</scope>
</reference>
<proteinExistence type="predicted"/>
<dbReference type="EMBL" id="CM042886">
    <property type="protein sequence ID" value="KAI4338867.1"/>
    <property type="molecule type" value="Genomic_DNA"/>
</dbReference>
<evidence type="ECO:0000313" key="1">
    <source>
        <dbReference type="EMBL" id="KAI4338867.1"/>
    </source>
</evidence>
<comment type="caution">
    <text evidence="1">The sequence shown here is derived from an EMBL/GenBank/DDBJ whole genome shotgun (WGS) entry which is preliminary data.</text>
</comment>
<sequence>MYPSSSSSQKSIQTTTASVSVAGLVRYGSAPSSFLSTAADSVVGGASNNMSSSPSTRDLAPAGSPMFPPPPRPLQSAPLFGNYYSGYSQPTTSKVNAPAPAKEGPTPGGGLHRAFGLTETGLGASPSSPASASVSLPRQSSSPAGFLSHLASENGGFSLTCGAGTSNSGAPSSRLKTQLSFTRQDSSLSQASENVIKGGSGSDNGHHHANQSSYTNFGLDSWESCSNQVFFSPGKRAKTIDGDIYSFDTLETQFSLPQTTLEMATMERMLHIPDDSVPCKIRAKRGCATHPRSIAERERRTRISGRLKKLQDLVPNMDKQTSYADMLDLAVEHIKTLQNQVQRLRRDLNNCTCGCKPS</sequence>
<evidence type="ECO:0000313" key="2">
    <source>
        <dbReference type="Proteomes" id="UP001057402"/>
    </source>
</evidence>
<name>A0ACB9NT79_9MYRT</name>
<gene>
    <name evidence="1" type="ORF">MLD38_023874</name>
</gene>
<organism evidence="1 2">
    <name type="scientific">Melastoma candidum</name>
    <dbReference type="NCBI Taxonomy" id="119954"/>
    <lineage>
        <taxon>Eukaryota</taxon>
        <taxon>Viridiplantae</taxon>
        <taxon>Streptophyta</taxon>
        <taxon>Embryophyta</taxon>
        <taxon>Tracheophyta</taxon>
        <taxon>Spermatophyta</taxon>
        <taxon>Magnoliopsida</taxon>
        <taxon>eudicotyledons</taxon>
        <taxon>Gunneridae</taxon>
        <taxon>Pentapetalae</taxon>
        <taxon>rosids</taxon>
        <taxon>malvids</taxon>
        <taxon>Myrtales</taxon>
        <taxon>Melastomataceae</taxon>
        <taxon>Melastomatoideae</taxon>
        <taxon>Melastomateae</taxon>
        <taxon>Melastoma</taxon>
    </lineage>
</organism>
<protein>
    <submittedName>
        <fullName evidence="1">Uncharacterized protein</fullName>
    </submittedName>
</protein>
<dbReference type="Proteomes" id="UP001057402">
    <property type="component" value="Chromosome 7"/>
</dbReference>
<keyword evidence="2" id="KW-1185">Reference proteome</keyword>